<keyword evidence="3" id="KW-0808">Transferase</keyword>
<dbReference type="GO" id="GO:0016757">
    <property type="term" value="F:glycosyltransferase activity"/>
    <property type="evidence" value="ECO:0007669"/>
    <property type="project" value="InterPro"/>
</dbReference>
<evidence type="ECO:0000259" key="2">
    <source>
        <dbReference type="Pfam" id="PF13439"/>
    </source>
</evidence>
<dbReference type="InterPro" id="IPR028098">
    <property type="entry name" value="Glyco_trans_4-like_N"/>
</dbReference>
<dbReference type="SUPFAM" id="SSF53756">
    <property type="entry name" value="UDP-Glycosyltransferase/glycogen phosphorylase"/>
    <property type="match status" value="1"/>
</dbReference>
<protein>
    <submittedName>
        <fullName evidence="3">Predicted glycosyl transferase group 1 family protein</fullName>
    </submittedName>
</protein>
<dbReference type="PANTHER" id="PTHR45947">
    <property type="entry name" value="SULFOQUINOVOSYL TRANSFERASE SQD2"/>
    <property type="match status" value="1"/>
</dbReference>
<dbReference type="Pfam" id="PF00534">
    <property type="entry name" value="Glycos_transf_1"/>
    <property type="match status" value="1"/>
</dbReference>
<organism evidence="3">
    <name type="scientific">uncultured bacterium MedeBAC49C08</name>
    <dbReference type="NCBI Taxonomy" id="332274"/>
    <lineage>
        <taxon>Bacteria</taxon>
        <taxon>environmental samples</taxon>
    </lineage>
</organism>
<dbReference type="CDD" id="cd03814">
    <property type="entry name" value="GT4-like"/>
    <property type="match status" value="1"/>
</dbReference>
<evidence type="ECO:0000259" key="1">
    <source>
        <dbReference type="Pfam" id="PF00534"/>
    </source>
</evidence>
<feature type="domain" description="Glycosyltransferase subfamily 4-like N-terminal" evidence="2">
    <location>
        <begin position="14"/>
        <end position="162"/>
    </location>
</feature>
<reference evidence="3" key="1">
    <citation type="journal article" date="2005" name="PLoS Biol.">
        <title>New insights into metabolic properties of marine bacteria encoding proteorhodopsins.</title>
        <authorList>
            <person name="Sabehi G."/>
            <person name="Loy A."/>
            <person name="Jung K.H."/>
            <person name="Partha R."/>
            <person name="Spudich J.L."/>
            <person name="Isaacson T."/>
            <person name="Hirschberg J."/>
            <person name="Wagner M."/>
            <person name="Beja O."/>
        </authorList>
    </citation>
    <scope>NUCLEOTIDE SEQUENCE</scope>
</reference>
<dbReference type="Gene3D" id="3.40.50.2000">
    <property type="entry name" value="Glycogen Phosphorylase B"/>
    <property type="match status" value="2"/>
</dbReference>
<feature type="domain" description="Glycosyl transferase family 1" evidence="1">
    <location>
        <begin position="167"/>
        <end position="283"/>
    </location>
</feature>
<proteinExistence type="predicted"/>
<evidence type="ECO:0000313" key="3">
    <source>
        <dbReference type="EMBL" id="AAY82631.1"/>
    </source>
</evidence>
<dbReference type="PANTHER" id="PTHR45947:SF3">
    <property type="entry name" value="SULFOQUINOVOSYL TRANSFERASE SQD2"/>
    <property type="match status" value="1"/>
</dbReference>
<dbReference type="CAZy" id="GT4">
    <property type="family name" value="Glycosyltransferase Family 4"/>
</dbReference>
<dbReference type="EMBL" id="DQ077554">
    <property type="protein sequence ID" value="AAY82631.1"/>
    <property type="molecule type" value="Genomic_DNA"/>
</dbReference>
<name>Q4PK76_9BACT</name>
<accession>Q4PK76</accession>
<sequence>MKILIATDAWTPQVNGVVTTLTSLVSELSKNHEVKVIEPSLFASLPIPVYPEIRASIDVFNSKKILKDFQPDAIHISTEGPIGIYLRNYLVRKRIPFTTAVHTKFPDYLKDLMGLPTSITNEFLKWFHSGAARTLVNTHSHQRELESIGIQNLKIWNRAIDKSVFRPLLSEELDPYYLYVGRVSREKNLEAFFSLDLDLPKVIVGEGPQLKEYKKKFSEVNFIGYKFGHELAEIYSNARVKVFPSLTDTFGLVMLEANACGTPVAAYPVTGPIDVISNGINGYYDQDLKNAIEKACSINRASCFEFADQFSWSNVAKQFLDTLIRL</sequence>
<dbReference type="Pfam" id="PF13439">
    <property type="entry name" value="Glyco_transf_4"/>
    <property type="match status" value="1"/>
</dbReference>
<dbReference type="InterPro" id="IPR050194">
    <property type="entry name" value="Glycosyltransferase_grp1"/>
</dbReference>
<dbReference type="AlphaFoldDB" id="Q4PK76"/>
<dbReference type="InterPro" id="IPR001296">
    <property type="entry name" value="Glyco_trans_1"/>
</dbReference>